<evidence type="ECO:0000313" key="2">
    <source>
        <dbReference type="Proteomes" id="UP001457282"/>
    </source>
</evidence>
<evidence type="ECO:0008006" key="3">
    <source>
        <dbReference type="Google" id="ProtNLM"/>
    </source>
</evidence>
<proteinExistence type="predicted"/>
<dbReference type="Pfam" id="PF04827">
    <property type="entry name" value="Plant_tran"/>
    <property type="match status" value="1"/>
</dbReference>
<dbReference type="InterPro" id="IPR006912">
    <property type="entry name" value="Harbinger_derived_prot"/>
</dbReference>
<keyword evidence="2" id="KW-1185">Reference proteome</keyword>
<dbReference type="EMBL" id="JBEDUW010000005">
    <property type="protein sequence ID" value="KAK9928956.1"/>
    <property type="molecule type" value="Genomic_DNA"/>
</dbReference>
<name>A0AAW1WY79_RUBAR</name>
<gene>
    <name evidence="1" type="ORF">M0R45_026070</name>
</gene>
<sequence length="233" mass="26932">MKRLFNKVRKFRDEEDEDMMANNAMVLGAVANYQSQNQPRMRGSHVGRAPNRERFREERGNNLMQDYFIQRSVFSDVQFRTRYRMSHDVFNRIFADLCQYDSYFVQKSDATKKVGLLPQQKMTSSLGMLAYGASADACDEYCRMGKSTSIESLQRFCRGIVAIYSKEYLRAPTANDLRRLLAKADKRGFPGMIGSIDCMHWQWKNCPSGWAGEYSGRKHFPTIILEAVASYDT</sequence>
<evidence type="ECO:0000313" key="1">
    <source>
        <dbReference type="EMBL" id="KAK9928956.1"/>
    </source>
</evidence>
<dbReference type="PANTHER" id="PTHR47150:SF5">
    <property type="entry name" value="OS07G0546750 PROTEIN"/>
    <property type="match status" value="1"/>
</dbReference>
<dbReference type="AlphaFoldDB" id="A0AAW1WY79"/>
<organism evidence="1 2">
    <name type="scientific">Rubus argutus</name>
    <name type="common">Southern blackberry</name>
    <dbReference type="NCBI Taxonomy" id="59490"/>
    <lineage>
        <taxon>Eukaryota</taxon>
        <taxon>Viridiplantae</taxon>
        <taxon>Streptophyta</taxon>
        <taxon>Embryophyta</taxon>
        <taxon>Tracheophyta</taxon>
        <taxon>Spermatophyta</taxon>
        <taxon>Magnoliopsida</taxon>
        <taxon>eudicotyledons</taxon>
        <taxon>Gunneridae</taxon>
        <taxon>Pentapetalae</taxon>
        <taxon>rosids</taxon>
        <taxon>fabids</taxon>
        <taxon>Rosales</taxon>
        <taxon>Rosaceae</taxon>
        <taxon>Rosoideae</taxon>
        <taxon>Rosoideae incertae sedis</taxon>
        <taxon>Rubus</taxon>
    </lineage>
</organism>
<reference evidence="1 2" key="1">
    <citation type="journal article" date="2023" name="G3 (Bethesda)">
        <title>A chromosome-length genome assembly and annotation of blackberry (Rubus argutus, cv. 'Hillquist').</title>
        <authorList>
            <person name="Bruna T."/>
            <person name="Aryal R."/>
            <person name="Dudchenko O."/>
            <person name="Sargent D.J."/>
            <person name="Mead D."/>
            <person name="Buti M."/>
            <person name="Cavallini A."/>
            <person name="Hytonen T."/>
            <person name="Andres J."/>
            <person name="Pham M."/>
            <person name="Weisz D."/>
            <person name="Mascagni F."/>
            <person name="Usai G."/>
            <person name="Natali L."/>
            <person name="Bassil N."/>
            <person name="Fernandez G.E."/>
            <person name="Lomsadze A."/>
            <person name="Armour M."/>
            <person name="Olukolu B."/>
            <person name="Poorten T."/>
            <person name="Britton C."/>
            <person name="Davik J."/>
            <person name="Ashrafi H."/>
            <person name="Aiden E.L."/>
            <person name="Borodovsky M."/>
            <person name="Worthington M."/>
        </authorList>
    </citation>
    <scope>NUCLEOTIDE SEQUENCE [LARGE SCALE GENOMIC DNA]</scope>
    <source>
        <strain evidence="1">PI 553951</strain>
    </source>
</reference>
<dbReference type="Proteomes" id="UP001457282">
    <property type="component" value="Unassembled WGS sequence"/>
</dbReference>
<dbReference type="PANTHER" id="PTHR47150">
    <property type="entry name" value="OS12G0169200 PROTEIN"/>
    <property type="match status" value="1"/>
</dbReference>
<protein>
    <recommendedName>
        <fullName evidence="3">Harbinger transposase-derived protein</fullName>
    </recommendedName>
</protein>
<accession>A0AAW1WY79</accession>
<comment type="caution">
    <text evidence="1">The sequence shown here is derived from an EMBL/GenBank/DDBJ whole genome shotgun (WGS) entry which is preliminary data.</text>
</comment>